<dbReference type="NCBIfam" id="TIGR01509">
    <property type="entry name" value="HAD-SF-IA-v3"/>
    <property type="match status" value="1"/>
</dbReference>
<dbReference type="EMBL" id="AMZO01000035">
    <property type="protein sequence ID" value="ELR63793.1"/>
    <property type="molecule type" value="Genomic_DNA"/>
</dbReference>
<dbReference type="InterPro" id="IPR023214">
    <property type="entry name" value="HAD_sf"/>
</dbReference>
<comment type="caution">
    <text evidence="2">The sequence shown here is derived from an EMBL/GenBank/DDBJ whole genome shotgun (WGS) entry which is preliminary data.</text>
</comment>
<dbReference type="InterPro" id="IPR023198">
    <property type="entry name" value="PGP-like_dom2"/>
</dbReference>
<dbReference type="Proteomes" id="UP000011134">
    <property type="component" value="Unassembled WGS sequence"/>
</dbReference>
<dbReference type="Gene3D" id="1.10.150.240">
    <property type="entry name" value="Putative phosphatase, domain 2"/>
    <property type="match status" value="1"/>
</dbReference>
<dbReference type="SFLD" id="SFLDG01129">
    <property type="entry name" value="C1.5:_HAD__Beta-PGM__Phosphata"/>
    <property type="match status" value="1"/>
</dbReference>
<dbReference type="InterPro" id="IPR051806">
    <property type="entry name" value="HAD-like_SPP"/>
</dbReference>
<dbReference type="RefSeq" id="WP_007469791.1">
    <property type="nucleotide sequence ID" value="NZ_AMZO01000035.1"/>
</dbReference>
<dbReference type="OrthoDB" id="9782449at2"/>
<dbReference type="InterPro" id="IPR006439">
    <property type="entry name" value="HAD-SF_hydro_IA"/>
</dbReference>
<dbReference type="InterPro" id="IPR010976">
    <property type="entry name" value="B-phosphoglucomutase_hydrolase"/>
</dbReference>
<comment type="similarity">
    <text evidence="1">Belongs to the HAD-like hydrolase superfamily. CbbY/CbbZ/Gph/YieH family.</text>
</comment>
<reference evidence="2 3" key="1">
    <citation type="submission" date="2012-12" db="EMBL/GenBank/DDBJ databases">
        <title>Genome Assembly of Photobacterium sp. AK15.</title>
        <authorList>
            <person name="Khatri I."/>
            <person name="Vaidya B."/>
            <person name="Srinivas T.N.R."/>
            <person name="Subramanian S."/>
            <person name="Pinnaka A."/>
        </authorList>
    </citation>
    <scope>NUCLEOTIDE SEQUENCE [LARGE SCALE GENOMIC DNA]</scope>
    <source>
        <strain evidence="2 3">AK15</strain>
    </source>
</reference>
<protein>
    <submittedName>
        <fullName evidence="2">Putative phosphatase YqaB</fullName>
    </submittedName>
</protein>
<dbReference type="PATRIC" id="fig|1056511.3.peg.4177"/>
<dbReference type="NCBIfam" id="TIGR02009">
    <property type="entry name" value="PGMB-YQAB-SF"/>
    <property type="match status" value="1"/>
</dbReference>
<dbReference type="SUPFAM" id="SSF56784">
    <property type="entry name" value="HAD-like"/>
    <property type="match status" value="1"/>
</dbReference>
<dbReference type="PANTHER" id="PTHR43481">
    <property type="entry name" value="FRUCTOSE-1-PHOSPHATE PHOSPHATASE"/>
    <property type="match status" value="1"/>
</dbReference>
<evidence type="ECO:0000313" key="3">
    <source>
        <dbReference type="Proteomes" id="UP000011134"/>
    </source>
</evidence>
<dbReference type="InterPro" id="IPR041492">
    <property type="entry name" value="HAD_2"/>
</dbReference>
<sequence length="199" mass="22310">MDLSAYKGLIFDMDGTLIDSMPAHIQAWRQTCEMYEIPFDEEWIYSLGGMPSIKTAQQINHRYRQNFDTQRLANTKYHFFDQIEFKGDVIRSTYDLLQEHRESKKVAVGTGSASLNAVPLLESTGILAMLDALVTADNVERHKPFPDTFIEAARRIGLQPEECVVFEDTELGKQAALAAGMDCIMVVDGAITSLTKAAR</sequence>
<dbReference type="Gene3D" id="3.40.50.1000">
    <property type="entry name" value="HAD superfamily/HAD-like"/>
    <property type="match status" value="1"/>
</dbReference>
<name>L8J6J5_9GAMM</name>
<keyword evidence="3" id="KW-1185">Reference proteome</keyword>
<dbReference type="Pfam" id="PF13419">
    <property type="entry name" value="HAD_2"/>
    <property type="match status" value="1"/>
</dbReference>
<proteinExistence type="inferred from homology"/>
<dbReference type="SFLD" id="SFLDS00003">
    <property type="entry name" value="Haloacid_Dehalogenase"/>
    <property type="match status" value="1"/>
</dbReference>
<gene>
    <name evidence="2" type="ORF">C942_03252</name>
</gene>
<organism evidence="2 3">
    <name type="scientific">Photobacterium marinum</name>
    <dbReference type="NCBI Taxonomy" id="1056511"/>
    <lineage>
        <taxon>Bacteria</taxon>
        <taxon>Pseudomonadati</taxon>
        <taxon>Pseudomonadota</taxon>
        <taxon>Gammaproteobacteria</taxon>
        <taxon>Vibrionales</taxon>
        <taxon>Vibrionaceae</taxon>
        <taxon>Photobacterium</taxon>
    </lineage>
</organism>
<dbReference type="GO" id="GO:0050308">
    <property type="term" value="F:sugar-phosphatase activity"/>
    <property type="evidence" value="ECO:0007669"/>
    <property type="project" value="TreeGrafter"/>
</dbReference>
<dbReference type="InterPro" id="IPR036412">
    <property type="entry name" value="HAD-like_sf"/>
</dbReference>
<evidence type="ECO:0000313" key="2">
    <source>
        <dbReference type="EMBL" id="ELR63793.1"/>
    </source>
</evidence>
<dbReference type="PANTHER" id="PTHR43481:SF4">
    <property type="entry name" value="GLYCEROL-1-PHOSPHATE PHOSPHOHYDROLASE 1-RELATED"/>
    <property type="match status" value="1"/>
</dbReference>
<dbReference type="CDD" id="cd07505">
    <property type="entry name" value="HAD_BPGM-like"/>
    <property type="match status" value="1"/>
</dbReference>
<dbReference type="AlphaFoldDB" id="L8J6J5"/>
<evidence type="ECO:0000256" key="1">
    <source>
        <dbReference type="ARBA" id="ARBA00006171"/>
    </source>
</evidence>
<accession>L8J6J5</accession>